<protein>
    <submittedName>
        <fullName evidence="2">Uncharacterized protein</fullName>
    </submittedName>
</protein>
<keyword evidence="3" id="KW-1185">Reference proteome</keyword>
<evidence type="ECO:0000313" key="2">
    <source>
        <dbReference type="EMBL" id="KAJ8375232.1"/>
    </source>
</evidence>
<reference evidence="2" key="1">
    <citation type="journal article" date="2023" name="Science">
        <title>Genome structures resolve the early diversification of teleost fishes.</title>
        <authorList>
            <person name="Parey E."/>
            <person name="Louis A."/>
            <person name="Montfort J."/>
            <person name="Bouchez O."/>
            <person name="Roques C."/>
            <person name="Iampietro C."/>
            <person name="Lluch J."/>
            <person name="Castinel A."/>
            <person name="Donnadieu C."/>
            <person name="Desvignes T."/>
            <person name="Floi Bucao C."/>
            <person name="Jouanno E."/>
            <person name="Wen M."/>
            <person name="Mejri S."/>
            <person name="Dirks R."/>
            <person name="Jansen H."/>
            <person name="Henkel C."/>
            <person name="Chen W.J."/>
            <person name="Zahm M."/>
            <person name="Cabau C."/>
            <person name="Klopp C."/>
            <person name="Thompson A.W."/>
            <person name="Robinson-Rechavi M."/>
            <person name="Braasch I."/>
            <person name="Lecointre G."/>
            <person name="Bobe J."/>
            <person name="Postlethwait J.H."/>
            <person name="Berthelot C."/>
            <person name="Roest Crollius H."/>
            <person name="Guiguen Y."/>
        </authorList>
    </citation>
    <scope>NUCLEOTIDE SEQUENCE</scope>
    <source>
        <strain evidence="2">WJC10195</strain>
    </source>
</reference>
<name>A0A9Q1G4C6_SYNKA</name>
<accession>A0A9Q1G4C6</accession>
<feature type="region of interest" description="Disordered" evidence="1">
    <location>
        <begin position="56"/>
        <end position="113"/>
    </location>
</feature>
<gene>
    <name evidence="2" type="ORF">SKAU_G00058120</name>
</gene>
<feature type="compositionally biased region" description="Basic residues" evidence="1">
    <location>
        <begin position="65"/>
        <end position="76"/>
    </location>
</feature>
<evidence type="ECO:0000313" key="3">
    <source>
        <dbReference type="Proteomes" id="UP001152622"/>
    </source>
</evidence>
<comment type="caution">
    <text evidence="2">The sequence shown here is derived from an EMBL/GenBank/DDBJ whole genome shotgun (WGS) entry which is preliminary data.</text>
</comment>
<evidence type="ECO:0000256" key="1">
    <source>
        <dbReference type="SAM" id="MobiDB-lite"/>
    </source>
</evidence>
<sequence>MSSAGPACELVYNLIDLRLPQRAERRGTAHRFAASKNHQFRTQSGPFYRIPLNVRPGSHSAYARKTPRTGKSKRKLPSSPACEEAGRRDSVTAMAPRARSPARRKERNNDQFKPSTLWRLIMSDCVDCAADP</sequence>
<dbReference type="EMBL" id="JAINUF010000002">
    <property type="protein sequence ID" value="KAJ8375232.1"/>
    <property type="molecule type" value="Genomic_DNA"/>
</dbReference>
<proteinExistence type="predicted"/>
<dbReference type="AlphaFoldDB" id="A0A9Q1G4C6"/>
<organism evidence="2 3">
    <name type="scientific">Synaphobranchus kaupii</name>
    <name type="common">Kaup's arrowtooth eel</name>
    <dbReference type="NCBI Taxonomy" id="118154"/>
    <lineage>
        <taxon>Eukaryota</taxon>
        <taxon>Metazoa</taxon>
        <taxon>Chordata</taxon>
        <taxon>Craniata</taxon>
        <taxon>Vertebrata</taxon>
        <taxon>Euteleostomi</taxon>
        <taxon>Actinopterygii</taxon>
        <taxon>Neopterygii</taxon>
        <taxon>Teleostei</taxon>
        <taxon>Anguilliformes</taxon>
        <taxon>Synaphobranchidae</taxon>
        <taxon>Synaphobranchus</taxon>
    </lineage>
</organism>
<dbReference type="OrthoDB" id="10253954at2759"/>
<dbReference type="Proteomes" id="UP001152622">
    <property type="component" value="Chromosome 2"/>
</dbReference>